<evidence type="ECO:0000313" key="3">
    <source>
        <dbReference type="Proteomes" id="UP000331127"/>
    </source>
</evidence>
<reference evidence="2 3" key="1">
    <citation type="submission" date="2019-10" db="EMBL/GenBank/DDBJ databases">
        <title>Whole genome shotgun sequence of Acrocarpospora macrocephala NBRC 16266.</title>
        <authorList>
            <person name="Ichikawa N."/>
            <person name="Kimura A."/>
            <person name="Kitahashi Y."/>
            <person name="Komaki H."/>
            <person name="Oguchi A."/>
        </authorList>
    </citation>
    <scope>NUCLEOTIDE SEQUENCE [LARGE SCALE GENOMIC DNA]</scope>
    <source>
        <strain evidence="2 3">NBRC 16266</strain>
    </source>
</reference>
<gene>
    <name evidence="2" type="ORF">Amac_032230</name>
</gene>
<keyword evidence="1" id="KW-1133">Transmembrane helix</keyword>
<keyword evidence="1" id="KW-0812">Transmembrane</keyword>
<accession>A0A5M3WKB2</accession>
<name>A0A5M3WKB2_9ACTN</name>
<evidence type="ECO:0000313" key="2">
    <source>
        <dbReference type="EMBL" id="GES09627.1"/>
    </source>
</evidence>
<keyword evidence="1" id="KW-0472">Membrane</keyword>
<evidence type="ECO:0000256" key="1">
    <source>
        <dbReference type="SAM" id="Phobius"/>
    </source>
</evidence>
<dbReference type="Proteomes" id="UP000331127">
    <property type="component" value="Unassembled WGS sequence"/>
</dbReference>
<keyword evidence="3" id="KW-1185">Reference proteome</keyword>
<sequence>MVVLAGSRLAFVSLLYLSIIRIGQFLLLRLRTDTSKDVEIIVLRHQLACAARKRKLGV</sequence>
<proteinExistence type="predicted"/>
<dbReference type="EMBL" id="BLAE01000016">
    <property type="protein sequence ID" value="GES09627.1"/>
    <property type="molecule type" value="Genomic_DNA"/>
</dbReference>
<organism evidence="2 3">
    <name type="scientific">Acrocarpospora macrocephala</name>
    <dbReference type="NCBI Taxonomy" id="150177"/>
    <lineage>
        <taxon>Bacteria</taxon>
        <taxon>Bacillati</taxon>
        <taxon>Actinomycetota</taxon>
        <taxon>Actinomycetes</taxon>
        <taxon>Streptosporangiales</taxon>
        <taxon>Streptosporangiaceae</taxon>
        <taxon>Acrocarpospora</taxon>
    </lineage>
</organism>
<dbReference type="AlphaFoldDB" id="A0A5M3WKB2"/>
<feature type="transmembrane region" description="Helical" evidence="1">
    <location>
        <begin position="6"/>
        <end position="28"/>
    </location>
</feature>
<comment type="caution">
    <text evidence="2">The sequence shown here is derived from an EMBL/GenBank/DDBJ whole genome shotgun (WGS) entry which is preliminary data.</text>
</comment>
<protein>
    <submittedName>
        <fullName evidence="2">Uncharacterized protein</fullName>
    </submittedName>
</protein>